<proteinExistence type="predicted"/>
<dbReference type="Proteomes" id="UP001165960">
    <property type="component" value="Unassembled WGS sequence"/>
</dbReference>
<keyword evidence="2" id="KW-1185">Reference proteome</keyword>
<gene>
    <name evidence="1" type="ORF">DSO57_1015565</name>
</gene>
<sequence length="154" mass="16999">MGIEWWRAYQLIPDPVSGTLKIQHPAGSIIETSLVPMKSVTPNVVEVEIPLKEGELVPGSLPPFLSHLASEFDPKSANGLPGHTEFDFHLKLTVDLTKIASLIYPMTLKEEKCLDIWTKEMLKKGQIFQNSFPVCSPLVTVHMLDSFSGGANVD</sequence>
<name>A0ACC2RWG1_9FUNG</name>
<protein>
    <submittedName>
        <fullName evidence="1">Uncharacterized protein</fullName>
    </submittedName>
</protein>
<dbReference type="EMBL" id="QTSX02006451">
    <property type="protein sequence ID" value="KAJ9054357.1"/>
    <property type="molecule type" value="Genomic_DNA"/>
</dbReference>
<accession>A0ACC2RWG1</accession>
<organism evidence="1 2">
    <name type="scientific">Entomophthora muscae</name>
    <dbReference type="NCBI Taxonomy" id="34485"/>
    <lineage>
        <taxon>Eukaryota</taxon>
        <taxon>Fungi</taxon>
        <taxon>Fungi incertae sedis</taxon>
        <taxon>Zoopagomycota</taxon>
        <taxon>Entomophthoromycotina</taxon>
        <taxon>Entomophthoromycetes</taxon>
        <taxon>Entomophthorales</taxon>
        <taxon>Entomophthoraceae</taxon>
        <taxon>Entomophthora</taxon>
    </lineage>
</organism>
<comment type="caution">
    <text evidence="1">The sequence shown here is derived from an EMBL/GenBank/DDBJ whole genome shotgun (WGS) entry which is preliminary data.</text>
</comment>
<evidence type="ECO:0000313" key="2">
    <source>
        <dbReference type="Proteomes" id="UP001165960"/>
    </source>
</evidence>
<evidence type="ECO:0000313" key="1">
    <source>
        <dbReference type="EMBL" id="KAJ9054357.1"/>
    </source>
</evidence>
<reference evidence="1" key="1">
    <citation type="submission" date="2022-04" db="EMBL/GenBank/DDBJ databases">
        <title>Genome of the entomopathogenic fungus Entomophthora muscae.</title>
        <authorList>
            <person name="Elya C."/>
            <person name="Lovett B.R."/>
            <person name="Lee E."/>
            <person name="Macias A.M."/>
            <person name="Hajek A.E."/>
            <person name="De Bivort B.L."/>
            <person name="Kasson M.T."/>
            <person name="De Fine Licht H.H."/>
            <person name="Stajich J.E."/>
        </authorList>
    </citation>
    <scope>NUCLEOTIDE SEQUENCE</scope>
    <source>
        <strain evidence="1">Berkeley</strain>
    </source>
</reference>